<evidence type="ECO:0000256" key="1">
    <source>
        <dbReference type="SAM" id="Phobius"/>
    </source>
</evidence>
<gene>
    <name evidence="2" type="ORF">J2W50_002264</name>
</gene>
<evidence type="ECO:0000313" key="3">
    <source>
        <dbReference type="Proteomes" id="UP001260715"/>
    </source>
</evidence>
<comment type="caution">
    <text evidence="2">The sequence shown here is derived from an EMBL/GenBank/DDBJ whole genome shotgun (WGS) entry which is preliminary data.</text>
</comment>
<proteinExistence type="predicted"/>
<keyword evidence="1" id="KW-1133">Transmembrane helix</keyword>
<keyword evidence="3" id="KW-1185">Reference proteome</keyword>
<name>A0ABU1PDR5_9BURK</name>
<dbReference type="RefSeq" id="WP_102664461.1">
    <property type="nucleotide sequence ID" value="NZ_JAVDSJ010000002.1"/>
</dbReference>
<protein>
    <submittedName>
        <fullName evidence="2">Uncharacterized protein</fullName>
    </submittedName>
</protein>
<dbReference type="Proteomes" id="UP001260715">
    <property type="component" value="Unassembled WGS sequence"/>
</dbReference>
<keyword evidence="1" id="KW-0472">Membrane</keyword>
<organism evidence="2 3">
    <name type="scientific">Herbaspirillum frisingense</name>
    <dbReference type="NCBI Taxonomy" id="92645"/>
    <lineage>
        <taxon>Bacteria</taxon>
        <taxon>Pseudomonadati</taxon>
        <taxon>Pseudomonadota</taxon>
        <taxon>Betaproteobacteria</taxon>
        <taxon>Burkholderiales</taxon>
        <taxon>Oxalobacteraceae</taxon>
        <taxon>Herbaspirillum</taxon>
    </lineage>
</organism>
<dbReference type="EMBL" id="JAVDSJ010000002">
    <property type="protein sequence ID" value="MDR6584066.1"/>
    <property type="molecule type" value="Genomic_DNA"/>
</dbReference>
<accession>A0ABU1PDR5</accession>
<keyword evidence="1" id="KW-0812">Transmembrane</keyword>
<feature type="transmembrane region" description="Helical" evidence="1">
    <location>
        <begin position="40"/>
        <end position="59"/>
    </location>
</feature>
<sequence>MEELFLHFLRSIVEVAYLVFTRAFQWPRQFMWLNDEGHFITRYLVSFIGGCITSGLTLFLVEQLSIRPHKFLTITLFAGPFGAACLFQEIGRYYMSMDSSYPRGYFSQALWYALGFASMRFFIFPICAMIAHAYR</sequence>
<feature type="transmembrane region" description="Helical" evidence="1">
    <location>
        <begin position="110"/>
        <end position="134"/>
    </location>
</feature>
<feature type="transmembrane region" description="Helical" evidence="1">
    <location>
        <begin position="71"/>
        <end position="90"/>
    </location>
</feature>
<evidence type="ECO:0000313" key="2">
    <source>
        <dbReference type="EMBL" id="MDR6584066.1"/>
    </source>
</evidence>
<reference evidence="2 3" key="1">
    <citation type="submission" date="2023-07" db="EMBL/GenBank/DDBJ databases">
        <title>Sorghum-associated microbial communities from plants grown in Nebraska, USA.</title>
        <authorList>
            <person name="Schachtman D."/>
        </authorList>
    </citation>
    <scope>NUCLEOTIDE SEQUENCE [LARGE SCALE GENOMIC DNA]</scope>
    <source>
        <strain evidence="2 3">596</strain>
    </source>
</reference>